<dbReference type="InterPro" id="IPR042184">
    <property type="entry name" value="YqeY/Aim41_N"/>
</dbReference>
<gene>
    <name evidence="1" type="primary">AIM41</name>
    <name evidence="2" type="ORF">BU24DRAFT_425627</name>
</gene>
<dbReference type="Gene3D" id="1.10.10.410">
    <property type="match status" value="1"/>
</dbReference>
<dbReference type="PANTHER" id="PTHR28055">
    <property type="entry name" value="ALTERED INHERITANCE OF MITOCHONDRIA PROTEIN 41, MITOCHONDRIAL"/>
    <property type="match status" value="1"/>
</dbReference>
<name>A0A6A5XIV7_9PLEO</name>
<dbReference type="Gene3D" id="1.10.1510.10">
    <property type="entry name" value="Uncharacterised protein YqeY/AIM41 PF09424, N-terminal domain"/>
    <property type="match status" value="1"/>
</dbReference>
<reference evidence="2" key="1">
    <citation type="journal article" date="2020" name="Stud. Mycol.">
        <title>101 Dothideomycetes genomes: a test case for predicting lifestyles and emergence of pathogens.</title>
        <authorList>
            <person name="Haridas S."/>
            <person name="Albert R."/>
            <person name="Binder M."/>
            <person name="Bloem J."/>
            <person name="Labutti K."/>
            <person name="Salamov A."/>
            <person name="Andreopoulos B."/>
            <person name="Baker S."/>
            <person name="Barry K."/>
            <person name="Bills G."/>
            <person name="Bluhm B."/>
            <person name="Cannon C."/>
            <person name="Castanera R."/>
            <person name="Culley D."/>
            <person name="Daum C."/>
            <person name="Ezra D."/>
            <person name="Gonzalez J."/>
            <person name="Henrissat B."/>
            <person name="Kuo A."/>
            <person name="Liang C."/>
            <person name="Lipzen A."/>
            <person name="Lutzoni F."/>
            <person name="Magnuson J."/>
            <person name="Mondo S."/>
            <person name="Nolan M."/>
            <person name="Ohm R."/>
            <person name="Pangilinan J."/>
            <person name="Park H.-J."/>
            <person name="Ramirez L."/>
            <person name="Alfaro M."/>
            <person name="Sun H."/>
            <person name="Tritt A."/>
            <person name="Yoshinaga Y."/>
            <person name="Zwiers L.-H."/>
            <person name="Turgeon B."/>
            <person name="Goodwin S."/>
            <person name="Spatafora J."/>
            <person name="Crous P."/>
            <person name="Grigoriev I."/>
        </authorList>
    </citation>
    <scope>NUCLEOTIDE SEQUENCE</scope>
    <source>
        <strain evidence="2">CBS 175.79</strain>
    </source>
</reference>
<dbReference type="Proteomes" id="UP000799778">
    <property type="component" value="Unassembled WGS sequence"/>
</dbReference>
<evidence type="ECO:0000313" key="3">
    <source>
        <dbReference type="Proteomes" id="UP000799778"/>
    </source>
</evidence>
<proteinExistence type="inferred from homology"/>
<dbReference type="SUPFAM" id="SSF89095">
    <property type="entry name" value="GatB/YqeY motif"/>
    <property type="match status" value="1"/>
</dbReference>
<keyword evidence="1" id="KW-0496">Mitochondrion</keyword>
<accession>A0A6A5XIV7</accession>
<dbReference type="InterPro" id="IPR023168">
    <property type="entry name" value="GatB_Yqey_C_2"/>
</dbReference>
<dbReference type="InterPro" id="IPR019004">
    <property type="entry name" value="YqeY/Aim41"/>
</dbReference>
<dbReference type="OrthoDB" id="538640at2759"/>
<dbReference type="GO" id="GO:0005739">
    <property type="term" value="C:mitochondrion"/>
    <property type="evidence" value="ECO:0007669"/>
    <property type="project" value="UniProtKB-SubCell"/>
</dbReference>
<dbReference type="AlphaFoldDB" id="A0A6A5XIV7"/>
<protein>
    <recommendedName>
        <fullName evidence="1">Altered inheritance of mitochondria protein 41</fullName>
    </recommendedName>
</protein>
<evidence type="ECO:0000313" key="2">
    <source>
        <dbReference type="EMBL" id="KAF2013062.1"/>
    </source>
</evidence>
<comment type="similarity">
    <text evidence="1">Belongs to the AIM41 family.</text>
</comment>
<dbReference type="Pfam" id="PF09424">
    <property type="entry name" value="YqeY"/>
    <property type="match status" value="1"/>
</dbReference>
<evidence type="ECO:0000256" key="1">
    <source>
        <dbReference type="RuleBase" id="RU365099"/>
    </source>
</evidence>
<dbReference type="PANTHER" id="PTHR28055:SF1">
    <property type="entry name" value="ALTERED INHERITANCE OF MITOCHONDRIA PROTEIN 41, MITOCHONDRIAL"/>
    <property type="match status" value="1"/>
</dbReference>
<comment type="subcellular location">
    <subcellularLocation>
        <location evidence="1">Mitochondrion</location>
    </subcellularLocation>
</comment>
<sequence length="184" mass="20649">MSLFRSAGLRFARPSIQFTCARTFVTSPRLNSDSPVLSRLRSDLKTAMRSKDTPRLNVLRALLAEITNASKTNKPIESDVLLYGLLNKQIAGSEKSVEEFQKAKRDDLVQKEQGQIEVMKGYQEEIPQLSQEEMDRVIQEVVNKAKSDPTAFNRGAVMKAIFAEVAGKVHDSKYISEKVKELTS</sequence>
<organism evidence="2 3">
    <name type="scientific">Aaosphaeria arxii CBS 175.79</name>
    <dbReference type="NCBI Taxonomy" id="1450172"/>
    <lineage>
        <taxon>Eukaryota</taxon>
        <taxon>Fungi</taxon>
        <taxon>Dikarya</taxon>
        <taxon>Ascomycota</taxon>
        <taxon>Pezizomycotina</taxon>
        <taxon>Dothideomycetes</taxon>
        <taxon>Pleosporomycetidae</taxon>
        <taxon>Pleosporales</taxon>
        <taxon>Pleosporales incertae sedis</taxon>
        <taxon>Aaosphaeria</taxon>
    </lineage>
</organism>
<dbReference type="EMBL" id="ML978072">
    <property type="protein sequence ID" value="KAF2013062.1"/>
    <property type="molecule type" value="Genomic_DNA"/>
</dbReference>
<keyword evidence="3" id="KW-1185">Reference proteome</keyword>
<dbReference type="GO" id="GO:0016884">
    <property type="term" value="F:carbon-nitrogen ligase activity, with glutamine as amido-N-donor"/>
    <property type="evidence" value="ECO:0007669"/>
    <property type="project" value="UniProtKB-UniRule"/>
</dbReference>
<dbReference type="InterPro" id="IPR003789">
    <property type="entry name" value="Asn/Gln_tRNA_amidoTrase-B-like"/>
</dbReference>